<proteinExistence type="predicted"/>
<comment type="caution">
    <text evidence="1">The sequence shown here is derived from an EMBL/GenBank/DDBJ whole genome shotgun (WGS) entry which is preliminary data.</text>
</comment>
<name>A0ACB9NXY2_9MYRT</name>
<evidence type="ECO:0000313" key="1">
    <source>
        <dbReference type="EMBL" id="KAI4340502.1"/>
    </source>
</evidence>
<keyword evidence="2" id="KW-1185">Reference proteome</keyword>
<accession>A0ACB9NXY2</accession>
<organism evidence="1 2">
    <name type="scientific">Melastoma candidum</name>
    <dbReference type="NCBI Taxonomy" id="119954"/>
    <lineage>
        <taxon>Eukaryota</taxon>
        <taxon>Viridiplantae</taxon>
        <taxon>Streptophyta</taxon>
        <taxon>Embryophyta</taxon>
        <taxon>Tracheophyta</taxon>
        <taxon>Spermatophyta</taxon>
        <taxon>Magnoliopsida</taxon>
        <taxon>eudicotyledons</taxon>
        <taxon>Gunneridae</taxon>
        <taxon>Pentapetalae</taxon>
        <taxon>rosids</taxon>
        <taxon>malvids</taxon>
        <taxon>Myrtales</taxon>
        <taxon>Melastomataceae</taxon>
        <taxon>Melastomatoideae</taxon>
        <taxon>Melastomateae</taxon>
        <taxon>Melastoma</taxon>
    </lineage>
</organism>
<reference evidence="2" key="1">
    <citation type="journal article" date="2023" name="Front. Plant Sci.">
        <title>Chromosomal-level genome assembly of Melastoma candidum provides insights into trichome evolution.</title>
        <authorList>
            <person name="Zhong Y."/>
            <person name="Wu W."/>
            <person name="Sun C."/>
            <person name="Zou P."/>
            <person name="Liu Y."/>
            <person name="Dai S."/>
            <person name="Zhou R."/>
        </authorList>
    </citation>
    <scope>NUCLEOTIDE SEQUENCE [LARGE SCALE GENOMIC DNA]</scope>
</reference>
<dbReference type="EMBL" id="CM042886">
    <property type="protein sequence ID" value="KAI4340502.1"/>
    <property type="molecule type" value="Genomic_DNA"/>
</dbReference>
<sequence>MNIDSATWLSTTGARVVNVSSLRSEFRVKVMAVFLDYSNMFRVFGCANGSSEATTLEATKHPMKCGLSDTGRIITKGAEWSDETSSCSVKAFQSYEQHYTRCQTRVCSE</sequence>
<evidence type="ECO:0000313" key="2">
    <source>
        <dbReference type="Proteomes" id="UP001057402"/>
    </source>
</evidence>
<dbReference type="Proteomes" id="UP001057402">
    <property type="component" value="Chromosome 7"/>
</dbReference>
<protein>
    <submittedName>
        <fullName evidence="1">Uncharacterized protein</fullName>
    </submittedName>
</protein>
<gene>
    <name evidence="1" type="ORF">MLD38_025331</name>
</gene>